<sequence>MKLPEAPRCLMNLKKMIKSQLSYARNERGNAMMLSLFIVICFVFLAFVFFDIFSTYAYKNTGQNAADAAAVAASSEAKDIYDEELSERLEEEFSSFAKEVREAAQDKEVSIREEAESRGAPDVVVDKIMDDDVTLTNEALLFFFTDAEITNIMCGAIKDNWSDIEDKANYFAQENGAKEVIEMKFPYGQSFEIFASVNTETTFVTVPDQAFAPGERNIRTEASSEIPILENVQFQYGSCH</sequence>
<name>A0ABW5T220_9BACI</name>
<accession>A0ABW5T220</accession>
<comment type="caution">
    <text evidence="2">The sequence shown here is derived from an EMBL/GenBank/DDBJ whole genome shotgun (WGS) entry which is preliminary data.</text>
</comment>
<organism evidence="2 3">
    <name type="scientific">Salibacterium lacus</name>
    <dbReference type="NCBI Taxonomy" id="1898109"/>
    <lineage>
        <taxon>Bacteria</taxon>
        <taxon>Bacillati</taxon>
        <taxon>Bacillota</taxon>
        <taxon>Bacilli</taxon>
        <taxon>Bacillales</taxon>
        <taxon>Bacillaceae</taxon>
    </lineage>
</organism>
<proteinExistence type="predicted"/>
<feature type="domain" description="Putative Flp pilus-assembly TadG-like N-terminal" evidence="1">
    <location>
        <begin position="29"/>
        <end position="73"/>
    </location>
</feature>
<dbReference type="Pfam" id="PF13400">
    <property type="entry name" value="Tad"/>
    <property type="match status" value="1"/>
</dbReference>
<dbReference type="InterPro" id="IPR028087">
    <property type="entry name" value="Tad_N"/>
</dbReference>
<dbReference type="Proteomes" id="UP001597520">
    <property type="component" value="Unassembled WGS sequence"/>
</dbReference>
<evidence type="ECO:0000313" key="3">
    <source>
        <dbReference type="Proteomes" id="UP001597520"/>
    </source>
</evidence>
<dbReference type="EMBL" id="JBHUML010000002">
    <property type="protein sequence ID" value="MFD2705544.1"/>
    <property type="molecule type" value="Genomic_DNA"/>
</dbReference>
<keyword evidence="3" id="KW-1185">Reference proteome</keyword>
<evidence type="ECO:0000259" key="1">
    <source>
        <dbReference type="Pfam" id="PF13400"/>
    </source>
</evidence>
<dbReference type="RefSeq" id="WP_380712784.1">
    <property type="nucleotide sequence ID" value="NZ_JBHUML010000002.1"/>
</dbReference>
<protein>
    <submittedName>
        <fullName evidence="2">Pilus assembly protein TadG-related protein</fullName>
    </submittedName>
</protein>
<reference evidence="3" key="1">
    <citation type="journal article" date="2019" name="Int. J. Syst. Evol. Microbiol.">
        <title>The Global Catalogue of Microorganisms (GCM) 10K type strain sequencing project: providing services to taxonomists for standard genome sequencing and annotation.</title>
        <authorList>
            <consortium name="The Broad Institute Genomics Platform"/>
            <consortium name="The Broad Institute Genome Sequencing Center for Infectious Disease"/>
            <person name="Wu L."/>
            <person name="Ma J."/>
        </authorList>
    </citation>
    <scope>NUCLEOTIDE SEQUENCE [LARGE SCALE GENOMIC DNA]</scope>
    <source>
        <strain evidence="3">KCTC 33792</strain>
    </source>
</reference>
<evidence type="ECO:0000313" key="2">
    <source>
        <dbReference type="EMBL" id="MFD2705544.1"/>
    </source>
</evidence>
<gene>
    <name evidence="2" type="ORF">ACFSUB_08690</name>
</gene>